<name>A0AC34RRI8_9BILA</name>
<sequence length="457" mass="52039">MSWWLALWLMTATVTADFTHKHRYVAVTNDCTLKVFSPDVSSIPSEPFTDGKCYNTVEFAVIQYEHDSALFVFRRNANSSYKLDVFGTMIDDHERAPIDLEEEFETIDLEYALRRDGYDCRFGEFKEGGFAAAIDFNILHIVVRCTLSDDLNTNPRVYLPQFVNEANNQMEPELFGLLRFAVHTQLQILTVPMSGLVLFKIPEEKGKYFSNVTLIPSYKDNDAQLAAYRTTIDNVQSSYTLQKYKIQELYGNPMNFSGVENSNYKTGDIIRYTTSDKTMIKRPLSTGNNDITVGDKTFNTSLTLIFQVRALTNTFNEKREWKFRTLMDPISTPKGVDLTECDKKLVQQIQDCYETRKRKEGLVYLVGFGGIGGTFGLLLTTIILFSCCIFKQRKRRKLQRQRRKERKLLRQRNKETSDGTATDVSKVSNAGTDPKETSDGTATDASKVSNAGTDPKV</sequence>
<dbReference type="WBParaSite" id="JU765_v2.g9453.t1">
    <property type="protein sequence ID" value="JU765_v2.g9453.t1"/>
    <property type="gene ID" value="JU765_v2.g9453"/>
</dbReference>
<organism evidence="1 2">
    <name type="scientific">Panagrolaimus sp. JU765</name>
    <dbReference type="NCBI Taxonomy" id="591449"/>
    <lineage>
        <taxon>Eukaryota</taxon>
        <taxon>Metazoa</taxon>
        <taxon>Ecdysozoa</taxon>
        <taxon>Nematoda</taxon>
        <taxon>Chromadorea</taxon>
        <taxon>Rhabditida</taxon>
        <taxon>Tylenchina</taxon>
        <taxon>Panagrolaimomorpha</taxon>
        <taxon>Panagrolaimoidea</taxon>
        <taxon>Panagrolaimidae</taxon>
        <taxon>Panagrolaimus</taxon>
    </lineage>
</organism>
<reference evidence="2" key="1">
    <citation type="submission" date="2022-11" db="UniProtKB">
        <authorList>
            <consortium name="WormBaseParasite"/>
        </authorList>
    </citation>
    <scope>IDENTIFICATION</scope>
</reference>
<accession>A0AC34RRI8</accession>
<evidence type="ECO:0000313" key="1">
    <source>
        <dbReference type="Proteomes" id="UP000887576"/>
    </source>
</evidence>
<dbReference type="Proteomes" id="UP000887576">
    <property type="component" value="Unplaced"/>
</dbReference>
<proteinExistence type="predicted"/>
<evidence type="ECO:0000313" key="2">
    <source>
        <dbReference type="WBParaSite" id="JU765_v2.g9453.t1"/>
    </source>
</evidence>
<protein>
    <submittedName>
        <fullName evidence="2">Uncharacterized protein</fullName>
    </submittedName>
</protein>